<sequence length="257" mass="29181">MSLLKKAMANVLGVGGAKVNAVLSNTSTTPGGNVEGYINICAGQVTQQIKAVSIDVKTRYKKECDDKEFNVDCTIQKFNINVNKEFQPGEEIKIPFSFNLDLNCPITKGHSNIWLSTRLDIENAVDNLDGDKLMVLPNTSITNVLEAVDRLGFRIREVENVYDKYGFSNHKFVQEFEYYPSQNFRSKLDELEVVLVYDSNGMNVFLQIDRRARNLGSSILEKLSLDESNVKIHFTHNELHNVDCIYNEILNTLRKYS</sequence>
<dbReference type="PANTHER" id="PTHR40053:SF1">
    <property type="entry name" value="SPORULATION-CONTROL PROTEIN SPO0M"/>
    <property type="match status" value="1"/>
</dbReference>
<reference evidence="1 2" key="1">
    <citation type="submission" date="2016-10" db="EMBL/GenBank/DDBJ databases">
        <authorList>
            <person name="de Groot N.N."/>
        </authorList>
    </citation>
    <scope>NUCLEOTIDE SEQUENCE [LARGE SCALE GENOMIC DNA]</scope>
    <source>
        <strain evidence="1 2">DSM 797</strain>
    </source>
</reference>
<evidence type="ECO:0000313" key="1">
    <source>
        <dbReference type="EMBL" id="SDL20280.1"/>
    </source>
</evidence>
<name>A0A1G9I4U2_9FIRM</name>
<proteinExistence type="predicted"/>
<protein>
    <submittedName>
        <fullName evidence="1">Sporulation-control protein</fullName>
    </submittedName>
</protein>
<dbReference type="Pfam" id="PF07070">
    <property type="entry name" value="Spo0M"/>
    <property type="match status" value="1"/>
</dbReference>
<dbReference type="AlphaFoldDB" id="A0A1G9I4U2"/>
<accession>A0A1G9I4U2</accession>
<dbReference type="PANTHER" id="PTHR40053">
    <property type="entry name" value="SPORULATION-CONTROL PROTEIN SPO0M"/>
    <property type="match status" value="1"/>
</dbReference>
<dbReference type="InterPro" id="IPR009776">
    <property type="entry name" value="Spore_0_M"/>
</dbReference>
<dbReference type="Proteomes" id="UP000199068">
    <property type="component" value="Unassembled WGS sequence"/>
</dbReference>
<organism evidence="1 2">
    <name type="scientific">Romboutsia lituseburensis DSM 797</name>
    <dbReference type="NCBI Taxonomy" id="1121325"/>
    <lineage>
        <taxon>Bacteria</taxon>
        <taxon>Bacillati</taxon>
        <taxon>Bacillota</taxon>
        <taxon>Clostridia</taxon>
        <taxon>Peptostreptococcales</taxon>
        <taxon>Peptostreptococcaceae</taxon>
        <taxon>Romboutsia</taxon>
    </lineage>
</organism>
<dbReference type="STRING" id="1121325.SAMN04515677_101108"/>
<keyword evidence="2" id="KW-1185">Reference proteome</keyword>
<evidence type="ECO:0000313" key="2">
    <source>
        <dbReference type="Proteomes" id="UP000199068"/>
    </source>
</evidence>
<gene>
    <name evidence="1" type="ORF">SAMN04515677_101108</name>
</gene>
<dbReference type="RefSeq" id="WP_170139100.1">
    <property type="nucleotide sequence ID" value="NZ_FNGW01000001.1"/>
</dbReference>
<dbReference type="EMBL" id="FNGW01000001">
    <property type="protein sequence ID" value="SDL20280.1"/>
    <property type="molecule type" value="Genomic_DNA"/>
</dbReference>